<keyword evidence="3" id="KW-0009">Actin-binding</keyword>
<evidence type="ECO:0000313" key="7">
    <source>
        <dbReference type="WBParaSite" id="ACAC_0001233101-mRNA-1"/>
    </source>
</evidence>
<evidence type="ECO:0000259" key="5">
    <source>
        <dbReference type="PROSITE" id="PS50021"/>
    </source>
</evidence>
<dbReference type="GO" id="GO:0030036">
    <property type="term" value="P:actin cytoskeleton organization"/>
    <property type="evidence" value="ECO:0007669"/>
    <property type="project" value="InterPro"/>
</dbReference>
<dbReference type="PROSITE" id="PS00019">
    <property type="entry name" value="ACTININ_1"/>
    <property type="match status" value="1"/>
</dbReference>
<evidence type="ECO:0000256" key="2">
    <source>
        <dbReference type="ARBA" id="ARBA00022737"/>
    </source>
</evidence>
<keyword evidence="2" id="KW-0677">Repeat</keyword>
<dbReference type="InterPro" id="IPR001715">
    <property type="entry name" value="CH_dom"/>
</dbReference>
<dbReference type="SUPFAM" id="SSF81296">
    <property type="entry name" value="E set domains"/>
    <property type="match status" value="6"/>
</dbReference>
<proteinExistence type="inferred from homology"/>
<dbReference type="InterPro" id="IPR001298">
    <property type="entry name" value="Filamin/ABP280_rpt"/>
</dbReference>
<dbReference type="GO" id="GO:0051015">
    <property type="term" value="F:actin filament binding"/>
    <property type="evidence" value="ECO:0007669"/>
    <property type="project" value="InterPro"/>
</dbReference>
<feature type="domain" description="Calponin-homology (CH)" evidence="5">
    <location>
        <begin position="32"/>
        <end position="138"/>
    </location>
</feature>
<dbReference type="PROSITE" id="PS50194">
    <property type="entry name" value="FILAMIN_REPEAT"/>
    <property type="match status" value="6"/>
</dbReference>
<sequence>MYNPHSHVLITDHSQEQEVIPAIRLDDAEWKIIQQNTFTRWVNNHLKKAGDSIQNLETDLSDGLKLISLAAVLSQKNVGRFNKKVNFRSQKLENVSLALKFFQEVEHIKIVNIDSSHIVDQNKKLILGLIWTLILHYSISMGWIQERHDGQAEETPKQKLLNWIRSKLPPGMPVTNFTSDWNDGIALGALVDALAPGSLPYWDHWTPENALENTQDAMQTAQNRLDIEPLITPGELIHPEIDEMSVMTYLSQFPLFPVVNLPTEFIVNVGDGFEPQVLTGARLCSYTDRVRVGDTVPLRVEDAFKGPVEVVVVDTSGNHHALTVLGSSHYKGVHTCEYVPKSVGLHTVNVFHNRSAIRGSPFPLRAVGKNFTVWGRGISDEGIRVGDTVQVYVDNKDLLAPTGNNLRVRVINVSPATTSRVRAFGPGLEGGVAEQQSIFSVETNGDADRLAFSIEGPSKTEITCQDYGKGAALVSFTPKEAGVYKVNVLSGGEHINASPFVVNIEPANPHFHPSAARLTGLKPDIDFIPGKPIQFTYLKNCAFDLASFHYPLVEILDRDLASVATTVSHSKSGTYYYSFIPRNSGKYYVNARLKGVAIPGSPYPVIDISKLNIFGPGISGPVKCQKPTQFTIDAKQAGTGAVEVALTDESGKSVAIDVLDNNDGSFTVKYTAPRPGAYQLNVVFAGLQTPPFEINVEPQLDTSGIRVTGLENAIVTVNCEQEIHVFTPDGDNTRIVIISPSGSIVETVIEPTETGLRVWFTPSEIGDYSISVTYRDLPVGAPYLLHSVPEGNKAEAEYVVSRSDPPRADLVTVTGPGLGPVVVQQSTYVSIDTTFAGFGDIDLFVDGPTRTPVHCVDNRDGTITMYYVPQTPGVYFLRVMFDNSHIAGSPFQVLAVPTIVTSSLMADRDKTEFSFSSMSSGSPTSQTTPYVQ</sequence>
<dbReference type="Gene3D" id="2.60.40.10">
    <property type="entry name" value="Immunoglobulins"/>
    <property type="match status" value="6"/>
</dbReference>
<organism evidence="6 7">
    <name type="scientific">Angiostrongylus cantonensis</name>
    <name type="common">Rat lungworm</name>
    <dbReference type="NCBI Taxonomy" id="6313"/>
    <lineage>
        <taxon>Eukaryota</taxon>
        <taxon>Metazoa</taxon>
        <taxon>Ecdysozoa</taxon>
        <taxon>Nematoda</taxon>
        <taxon>Chromadorea</taxon>
        <taxon>Rhabditida</taxon>
        <taxon>Rhabditina</taxon>
        <taxon>Rhabditomorpha</taxon>
        <taxon>Strongyloidea</taxon>
        <taxon>Metastrongylidae</taxon>
        <taxon>Angiostrongylus</taxon>
    </lineage>
</organism>
<dbReference type="Pfam" id="PF00630">
    <property type="entry name" value="Filamin"/>
    <property type="match status" value="6"/>
</dbReference>
<dbReference type="InterPro" id="IPR001589">
    <property type="entry name" value="Actinin_actin-bd_CS"/>
</dbReference>
<dbReference type="PANTHER" id="PTHR38537">
    <property type="entry name" value="JITTERBUG, ISOFORM N"/>
    <property type="match status" value="1"/>
</dbReference>
<dbReference type="WBParaSite" id="ACAC_0001233101-mRNA-1">
    <property type="protein sequence ID" value="ACAC_0001233101-mRNA-1"/>
    <property type="gene ID" value="ACAC_0001233101"/>
</dbReference>
<dbReference type="SUPFAM" id="SSF47576">
    <property type="entry name" value="Calponin-homology domain, CH-domain"/>
    <property type="match status" value="1"/>
</dbReference>
<dbReference type="InterPro" id="IPR017868">
    <property type="entry name" value="Filamin/ABP280_repeat-like"/>
</dbReference>
<dbReference type="AlphaFoldDB" id="A0A158PCD2"/>
<dbReference type="PROSITE" id="PS50021">
    <property type="entry name" value="CH"/>
    <property type="match status" value="2"/>
</dbReference>
<dbReference type="Gene3D" id="1.10.418.10">
    <property type="entry name" value="Calponin-like domain"/>
    <property type="match status" value="2"/>
</dbReference>
<evidence type="ECO:0000256" key="3">
    <source>
        <dbReference type="ARBA" id="ARBA00023203"/>
    </source>
</evidence>
<dbReference type="Pfam" id="PF00307">
    <property type="entry name" value="CH"/>
    <property type="match status" value="2"/>
</dbReference>
<dbReference type="InterPro" id="IPR044801">
    <property type="entry name" value="Filamin"/>
</dbReference>
<keyword evidence="6" id="KW-1185">Reference proteome</keyword>
<evidence type="ECO:0000313" key="6">
    <source>
        <dbReference type="Proteomes" id="UP000035642"/>
    </source>
</evidence>
<dbReference type="InterPro" id="IPR013783">
    <property type="entry name" value="Ig-like_fold"/>
</dbReference>
<feature type="repeat" description="Filamin" evidence="4">
    <location>
        <begin position="603"/>
        <end position="696"/>
    </location>
</feature>
<comment type="similarity">
    <text evidence="1">Belongs to the filamin family.</text>
</comment>
<protein>
    <submittedName>
        <fullName evidence="7">Filamin-A</fullName>
    </submittedName>
</protein>
<dbReference type="SMART" id="SM00557">
    <property type="entry name" value="IG_FLMN"/>
    <property type="match status" value="5"/>
</dbReference>
<dbReference type="FunFam" id="1.10.418.10:FF:000006">
    <property type="entry name" value="Filamin-B isoform A"/>
    <property type="match status" value="1"/>
</dbReference>
<evidence type="ECO:0000256" key="4">
    <source>
        <dbReference type="PROSITE-ProRule" id="PRU00087"/>
    </source>
</evidence>
<reference evidence="6" key="1">
    <citation type="submission" date="2012-09" db="EMBL/GenBank/DDBJ databases">
        <authorList>
            <person name="Martin A.A."/>
        </authorList>
    </citation>
    <scope>NUCLEOTIDE SEQUENCE</scope>
</reference>
<evidence type="ECO:0000256" key="1">
    <source>
        <dbReference type="ARBA" id="ARBA00009238"/>
    </source>
</evidence>
<feature type="repeat" description="Filamin" evidence="4">
    <location>
        <begin position="508"/>
        <end position="607"/>
    </location>
</feature>
<dbReference type="InterPro" id="IPR014756">
    <property type="entry name" value="Ig_E-set"/>
</dbReference>
<accession>A0A158PCD2</accession>
<feature type="repeat" description="Filamin" evidence="4">
    <location>
        <begin position="697"/>
        <end position="787"/>
    </location>
</feature>
<feature type="repeat" description="Filamin" evidence="4">
    <location>
        <begin position="270"/>
        <end position="366"/>
    </location>
</feature>
<dbReference type="PANTHER" id="PTHR38537:SF8">
    <property type="entry name" value="FILAMIN-A"/>
    <property type="match status" value="1"/>
</dbReference>
<feature type="repeat" description="Filamin" evidence="4">
    <location>
        <begin position="413"/>
        <end position="504"/>
    </location>
</feature>
<reference evidence="7" key="2">
    <citation type="submission" date="2016-04" db="UniProtKB">
        <authorList>
            <consortium name="WormBaseParasite"/>
        </authorList>
    </citation>
    <scope>IDENTIFICATION</scope>
</reference>
<dbReference type="CDD" id="cd21311">
    <property type="entry name" value="CH_dFLNA-like_rpt1"/>
    <property type="match status" value="1"/>
</dbReference>
<name>A0A158PCD2_ANGCA</name>
<dbReference type="InterPro" id="IPR036872">
    <property type="entry name" value="CH_dom_sf"/>
</dbReference>
<dbReference type="STRING" id="6313.A0A158PCD2"/>
<feature type="domain" description="Calponin-homology (CH)" evidence="5">
    <location>
        <begin position="154"/>
        <end position="258"/>
    </location>
</feature>
<feature type="repeat" description="Filamin" evidence="4">
    <location>
        <begin position="803"/>
        <end position="895"/>
    </location>
</feature>
<dbReference type="SMART" id="SM00033">
    <property type="entry name" value="CH"/>
    <property type="match status" value="2"/>
</dbReference>
<dbReference type="Proteomes" id="UP000035642">
    <property type="component" value="Unassembled WGS sequence"/>
</dbReference>